<dbReference type="STRING" id="1943.AQJ64_16550"/>
<dbReference type="SUPFAM" id="SSF53850">
    <property type="entry name" value="Periplasmic binding protein-like II"/>
    <property type="match status" value="1"/>
</dbReference>
<dbReference type="PANTHER" id="PTHR43649">
    <property type="entry name" value="ARABINOSE-BINDING PROTEIN-RELATED"/>
    <property type="match status" value="1"/>
</dbReference>
<proteinExistence type="predicted"/>
<dbReference type="EMBL" id="LMWW01000019">
    <property type="protein sequence ID" value="KUN84061.1"/>
    <property type="molecule type" value="Genomic_DNA"/>
</dbReference>
<protein>
    <submittedName>
        <fullName evidence="2">ABC transporter substrate-binding protein</fullName>
    </submittedName>
</protein>
<feature type="signal peptide" evidence="1">
    <location>
        <begin position="1"/>
        <end position="30"/>
    </location>
</feature>
<name>A0A124I3M7_9ACTN</name>
<sequence length="441" mass="46577">MRSRTLAKRRAALAAAAVLPLLLSACSAGSLGSSSGDGSATTIKLLVDNAPDNLQAAKQLAKDFQAENPKIRVSVETRPGGTDGDNLIKTRLQTGSMADVFSYNTGSLFQQIDPTKNLAPITRDPYVKRLDKSFLPQVTVGDQTYGVPFGSALGGGVLYNKKVYAKLGLTVPKTWAQFIANSKKIKAAGIAPVIQTYQDTWTSQLLVLGDFHNVAAAEPDFAEKFTANKAKFATDANAAKGFAYLEQIHDLKLQNPDYASATLVKGLQMLATGRGAQYPMLSTVIGAIKTSNPDQLDDIGFFALPGDDAAANGLTAWFPNAFYVPKSTTGDKLTAVRKFLAFTASPTGCTSQAKASTPTGPYLVEGCTLPSDVPAITKDVAAYFTHDAQSPALEFLSPVKGPSLEQICVQVGSGITGAKSGAALYDKDVRKQAQQLGLPGW</sequence>
<dbReference type="InterPro" id="IPR006059">
    <property type="entry name" value="SBP"/>
</dbReference>
<dbReference type="AlphaFoldDB" id="A0A124I3M7"/>
<dbReference type="PANTHER" id="PTHR43649:SF12">
    <property type="entry name" value="DIACETYLCHITOBIOSE BINDING PROTEIN DASA"/>
    <property type="match status" value="1"/>
</dbReference>
<keyword evidence="1" id="KW-0732">Signal</keyword>
<dbReference type="OrthoDB" id="2509690at2"/>
<organism evidence="2 3">
    <name type="scientific">Streptomyces griseoruber</name>
    <dbReference type="NCBI Taxonomy" id="1943"/>
    <lineage>
        <taxon>Bacteria</taxon>
        <taxon>Bacillati</taxon>
        <taxon>Actinomycetota</taxon>
        <taxon>Actinomycetes</taxon>
        <taxon>Kitasatosporales</taxon>
        <taxon>Streptomycetaceae</taxon>
        <taxon>Streptomyces</taxon>
    </lineage>
</organism>
<evidence type="ECO:0000256" key="1">
    <source>
        <dbReference type="SAM" id="SignalP"/>
    </source>
</evidence>
<dbReference type="RefSeq" id="WP_055635610.1">
    <property type="nucleotide sequence ID" value="NZ_KQ948767.1"/>
</dbReference>
<dbReference type="InterPro" id="IPR050490">
    <property type="entry name" value="Bact_solute-bd_prot1"/>
</dbReference>
<comment type="caution">
    <text evidence="2">The sequence shown here is derived from an EMBL/GenBank/DDBJ whole genome shotgun (WGS) entry which is preliminary data.</text>
</comment>
<evidence type="ECO:0000313" key="3">
    <source>
        <dbReference type="Proteomes" id="UP000052982"/>
    </source>
</evidence>
<dbReference type="PROSITE" id="PS51257">
    <property type="entry name" value="PROKAR_LIPOPROTEIN"/>
    <property type="match status" value="1"/>
</dbReference>
<gene>
    <name evidence="2" type="ORF">AQJ64_16550</name>
</gene>
<dbReference type="Gene3D" id="3.40.190.10">
    <property type="entry name" value="Periplasmic binding protein-like II"/>
    <property type="match status" value="2"/>
</dbReference>
<accession>A0A124I3M7</accession>
<dbReference type="Pfam" id="PF01547">
    <property type="entry name" value="SBP_bac_1"/>
    <property type="match status" value="1"/>
</dbReference>
<dbReference type="Proteomes" id="UP000052982">
    <property type="component" value="Unassembled WGS sequence"/>
</dbReference>
<feature type="chain" id="PRO_5039639291" evidence="1">
    <location>
        <begin position="31"/>
        <end position="441"/>
    </location>
</feature>
<evidence type="ECO:0000313" key="2">
    <source>
        <dbReference type="EMBL" id="KUN84061.1"/>
    </source>
</evidence>
<keyword evidence="3" id="KW-1185">Reference proteome</keyword>
<reference evidence="2 3" key="1">
    <citation type="submission" date="2015-10" db="EMBL/GenBank/DDBJ databases">
        <title>Draft genome sequence of Streptomyces griseoruber DSM 40281, type strain for the species Streptomyces griseoruber.</title>
        <authorList>
            <person name="Ruckert C."/>
            <person name="Winkler A."/>
            <person name="Kalinowski J."/>
            <person name="Kampfer P."/>
            <person name="Glaeser S."/>
        </authorList>
    </citation>
    <scope>NUCLEOTIDE SEQUENCE [LARGE SCALE GENOMIC DNA]</scope>
    <source>
        <strain evidence="2 3">DSM 40281</strain>
    </source>
</reference>